<dbReference type="EMBL" id="BKCJ010001508">
    <property type="protein sequence ID" value="GEU41976.1"/>
    <property type="molecule type" value="Genomic_DNA"/>
</dbReference>
<proteinExistence type="predicted"/>
<gene>
    <name evidence="1" type="ORF">Tci_013954</name>
</gene>
<organism evidence="1">
    <name type="scientific">Tanacetum cinerariifolium</name>
    <name type="common">Dalmatian daisy</name>
    <name type="synonym">Chrysanthemum cinerariifolium</name>
    <dbReference type="NCBI Taxonomy" id="118510"/>
    <lineage>
        <taxon>Eukaryota</taxon>
        <taxon>Viridiplantae</taxon>
        <taxon>Streptophyta</taxon>
        <taxon>Embryophyta</taxon>
        <taxon>Tracheophyta</taxon>
        <taxon>Spermatophyta</taxon>
        <taxon>Magnoliopsida</taxon>
        <taxon>eudicotyledons</taxon>
        <taxon>Gunneridae</taxon>
        <taxon>Pentapetalae</taxon>
        <taxon>asterids</taxon>
        <taxon>campanulids</taxon>
        <taxon>Asterales</taxon>
        <taxon>Asteraceae</taxon>
        <taxon>Asteroideae</taxon>
        <taxon>Anthemideae</taxon>
        <taxon>Anthemidinae</taxon>
        <taxon>Tanacetum</taxon>
    </lineage>
</organism>
<comment type="caution">
    <text evidence="1">The sequence shown here is derived from an EMBL/GenBank/DDBJ whole genome shotgun (WGS) entry which is preliminary data.</text>
</comment>
<reference evidence="1" key="1">
    <citation type="journal article" date="2019" name="Sci. Rep.">
        <title>Draft genome of Tanacetum cinerariifolium, the natural source of mosquito coil.</title>
        <authorList>
            <person name="Yamashiro T."/>
            <person name="Shiraishi A."/>
            <person name="Satake H."/>
            <person name="Nakayama K."/>
        </authorList>
    </citation>
    <scope>NUCLEOTIDE SEQUENCE</scope>
</reference>
<name>A0A6L2JY80_TANCI</name>
<evidence type="ECO:0000313" key="1">
    <source>
        <dbReference type="EMBL" id="GEU41976.1"/>
    </source>
</evidence>
<accession>A0A6L2JY80</accession>
<sequence>MELLDHITNPFNLFPGTQVSFSSAILGQPFCAKFNVWFGVRENAKRERRWPSYVQYKNQTYKPVKVSLMVKQCAQVLKCLQMSHLVVSCVCASIEGISPSMLADCLGLDPLKFKSSKVANNDRYGSVMGVANDEERSATFIDMGLVRSLTRTLHLLDLDHADSLKVAPALVKVLELVTKEHVHVVETSATKTESSKTFWSP</sequence>
<protein>
    <submittedName>
        <fullName evidence="1">E3 ubiquitin-protein ligase UPL2-like</fullName>
    </submittedName>
</protein>
<dbReference type="AlphaFoldDB" id="A0A6L2JY80"/>